<dbReference type="EMBL" id="CP120733">
    <property type="protein sequence ID" value="WFD11371.1"/>
    <property type="molecule type" value="Genomic_DNA"/>
</dbReference>
<proteinExistence type="predicted"/>
<dbReference type="Proteomes" id="UP001222800">
    <property type="component" value="Chromosome"/>
</dbReference>
<keyword evidence="2" id="KW-1185">Reference proteome</keyword>
<organism evidence="1 2">
    <name type="scientific">Tepidibacter hydrothermalis</name>
    <dbReference type="NCBI Taxonomy" id="3036126"/>
    <lineage>
        <taxon>Bacteria</taxon>
        <taxon>Bacillati</taxon>
        <taxon>Bacillota</taxon>
        <taxon>Clostridia</taxon>
        <taxon>Peptostreptococcales</taxon>
        <taxon>Peptostreptococcaceae</taxon>
        <taxon>Tepidibacter</taxon>
    </lineage>
</organism>
<sequence length="78" mass="9427">MKYQEKYVGSKEDLYVFLKSNYSKLMKEVLEIEGERVKLPDNKELVYKIKYENNEVDGSYAVKVSWVNQEEFEEEEEF</sequence>
<dbReference type="RefSeq" id="WP_277733401.1">
    <property type="nucleotide sequence ID" value="NZ_CP120733.1"/>
</dbReference>
<protein>
    <recommendedName>
        <fullName evidence="3">Amphi-Trp domain-containing protein</fullName>
    </recommendedName>
</protein>
<name>A0ABY8EF08_9FIRM</name>
<evidence type="ECO:0000313" key="2">
    <source>
        <dbReference type="Proteomes" id="UP001222800"/>
    </source>
</evidence>
<accession>A0ABY8EF08</accession>
<reference evidence="1 2" key="1">
    <citation type="submission" date="2023-03" db="EMBL/GenBank/DDBJ databases">
        <title>Complete genome sequence of Tepidibacter sp. SWIR-1, isolated from a deep-sea hydrothermal vent.</title>
        <authorList>
            <person name="Li X."/>
        </authorList>
    </citation>
    <scope>NUCLEOTIDE SEQUENCE [LARGE SCALE GENOMIC DNA]</scope>
    <source>
        <strain evidence="1 2">SWIR-1</strain>
    </source>
</reference>
<evidence type="ECO:0008006" key="3">
    <source>
        <dbReference type="Google" id="ProtNLM"/>
    </source>
</evidence>
<gene>
    <name evidence="1" type="ORF">P4S50_04645</name>
</gene>
<evidence type="ECO:0000313" key="1">
    <source>
        <dbReference type="EMBL" id="WFD11371.1"/>
    </source>
</evidence>